<dbReference type="STRING" id="41997.RV16_GL001079"/>
<dbReference type="PATRIC" id="fig|1139996.3.peg.1901"/>
<dbReference type="InterPro" id="IPR007497">
    <property type="entry name" value="SIMPL/DUF541"/>
</dbReference>
<name>S0NLH1_9ENTE</name>
<dbReference type="EMBL" id="AHYT01000009">
    <property type="protein sequence ID" value="EOT28015.1"/>
    <property type="molecule type" value="Genomic_DNA"/>
</dbReference>
<dbReference type="OrthoDB" id="850697at2"/>
<reference evidence="1 2" key="1">
    <citation type="submission" date="2013-03" db="EMBL/GenBank/DDBJ databases">
        <title>The Genome Sequence of Enterococcus saccharolyticus ATCC_43076 (Illumina only assembly).</title>
        <authorList>
            <consortium name="The Broad Institute Genomics Platform"/>
            <consortium name="The Broad Institute Genome Sequencing Center for Infectious Disease"/>
            <person name="Earl A."/>
            <person name="Russ C."/>
            <person name="Gilmore M."/>
            <person name="Surin D."/>
            <person name="Walker B."/>
            <person name="Young S."/>
            <person name="Zeng Q."/>
            <person name="Gargeya S."/>
            <person name="Fitzgerald M."/>
            <person name="Haas B."/>
            <person name="Abouelleil A."/>
            <person name="Allen A.W."/>
            <person name="Alvarado L."/>
            <person name="Arachchi H.M."/>
            <person name="Berlin A.M."/>
            <person name="Chapman S.B."/>
            <person name="Gainer-Dewar J."/>
            <person name="Goldberg J."/>
            <person name="Griggs A."/>
            <person name="Gujja S."/>
            <person name="Hansen M."/>
            <person name="Howarth C."/>
            <person name="Imamovic A."/>
            <person name="Ireland A."/>
            <person name="Larimer J."/>
            <person name="McCowan C."/>
            <person name="Murphy C."/>
            <person name="Pearson M."/>
            <person name="Poon T.W."/>
            <person name="Priest M."/>
            <person name="Roberts A."/>
            <person name="Saif S."/>
            <person name="Shea T."/>
            <person name="Sisk P."/>
            <person name="Sykes S."/>
            <person name="Wortman J."/>
            <person name="Nusbaum C."/>
            <person name="Birren B."/>
        </authorList>
    </citation>
    <scope>NUCLEOTIDE SEQUENCE [LARGE SCALE GENOMIC DNA]</scope>
    <source>
        <strain evidence="1 2">ATCC 43076</strain>
    </source>
</reference>
<accession>S0NLH1</accession>
<comment type="caution">
    <text evidence="1">The sequence shown here is derived from an EMBL/GenBank/DDBJ whole genome shotgun (WGS) entry which is preliminary data.</text>
</comment>
<dbReference type="HOGENOM" id="CLU_110106_0_0_9"/>
<dbReference type="AlphaFoldDB" id="S0NLH1"/>
<dbReference type="PANTHER" id="PTHR34387:SF2">
    <property type="entry name" value="SLR1258 PROTEIN"/>
    <property type="match status" value="1"/>
</dbReference>
<dbReference type="PANTHER" id="PTHR34387">
    <property type="entry name" value="SLR1258 PROTEIN"/>
    <property type="match status" value="1"/>
</dbReference>
<dbReference type="Proteomes" id="UP000014136">
    <property type="component" value="Unassembled WGS sequence"/>
</dbReference>
<dbReference type="GO" id="GO:0006974">
    <property type="term" value="P:DNA damage response"/>
    <property type="evidence" value="ECO:0007669"/>
    <property type="project" value="TreeGrafter"/>
</dbReference>
<protein>
    <recommendedName>
        <fullName evidence="3">DUF541 domain-containing protein</fullName>
    </recommendedName>
</protein>
<dbReference type="Pfam" id="PF04402">
    <property type="entry name" value="SIMPL"/>
    <property type="match status" value="1"/>
</dbReference>
<evidence type="ECO:0000313" key="2">
    <source>
        <dbReference type="Proteomes" id="UP000014136"/>
    </source>
</evidence>
<organism evidence="1 2">
    <name type="scientific">Enterococcus saccharolyticus subsp. saccharolyticus ATCC 43076</name>
    <dbReference type="NCBI Taxonomy" id="1139996"/>
    <lineage>
        <taxon>Bacteria</taxon>
        <taxon>Bacillati</taxon>
        <taxon>Bacillota</taxon>
        <taxon>Bacilli</taxon>
        <taxon>Lactobacillales</taxon>
        <taxon>Enterococcaceae</taxon>
        <taxon>Enterococcus</taxon>
    </lineage>
</organism>
<dbReference type="Gene3D" id="3.30.70.2970">
    <property type="entry name" value="Protein of unknown function (DUF541), domain 2"/>
    <property type="match status" value="1"/>
</dbReference>
<keyword evidence="2" id="KW-1185">Reference proteome</keyword>
<dbReference type="InterPro" id="IPR052022">
    <property type="entry name" value="26kDa_periplasmic_antigen"/>
</dbReference>
<sequence>MGKLVTVKGIGHVSIAPDTVSVFLQVITVHADYAQAIQAAKEKIAQLENVITAQDFSGKSLKTHSFSVDVKEKSELKEDVWQTEQIGYEVSQTVELQFPIDQNRLKKLLANIAETKVQPVISLQFTVKNRLALQKQLLENATSDARYQAEVLAQASNVVLGELVEINHSPTNQQTFLSPVTFQTESRQVALPTIHPAMIEETIEVNFCWKLKNK</sequence>
<dbReference type="eggNOG" id="COG2968">
    <property type="taxonomic scope" value="Bacteria"/>
</dbReference>
<evidence type="ECO:0008006" key="3">
    <source>
        <dbReference type="Google" id="ProtNLM"/>
    </source>
</evidence>
<dbReference type="RefSeq" id="WP_016175699.1">
    <property type="nucleotide sequence ID" value="NZ_KE136389.1"/>
</dbReference>
<dbReference type="Gene3D" id="3.30.110.170">
    <property type="entry name" value="Protein of unknown function (DUF541), domain 1"/>
    <property type="match status" value="1"/>
</dbReference>
<proteinExistence type="predicted"/>
<gene>
    <name evidence="1" type="ORF">OMQ_01929</name>
</gene>
<evidence type="ECO:0000313" key="1">
    <source>
        <dbReference type="EMBL" id="EOT28015.1"/>
    </source>
</evidence>